<dbReference type="InterPro" id="IPR000571">
    <property type="entry name" value="Znf_CCCH"/>
</dbReference>
<dbReference type="SUPFAM" id="SSF49899">
    <property type="entry name" value="Concanavalin A-like lectins/glucanases"/>
    <property type="match status" value="1"/>
</dbReference>
<feature type="compositionally biased region" description="Basic and acidic residues" evidence="5">
    <location>
        <begin position="126"/>
        <end position="143"/>
    </location>
</feature>
<dbReference type="PROSITE" id="PS50103">
    <property type="entry name" value="ZF_C3H1"/>
    <property type="match status" value="1"/>
</dbReference>
<evidence type="ECO:0000256" key="4">
    <source>
        <dbReference type="PROSITE-ProRule" id="PRU00723"/>
    </source>
</evidence>
<dbReference type="PANTHER" id="PTHR13363">
    <property type="entry name" value="RING FINGER AND SRY DOMAIN-CONTAINING"/>
    <property type="match status" value="1"/>
</dbReference>
<dbReference type="RefSeq" id="XP_012205147.1">
    <property type="nucleotide sequence ID" value="XM_012349757.1"/>
</dbReference>
<dbReference type="InterPro" id="IPR001870">
    <property type="entry name" value="B30.2/SPRY"/>
</dbReference>
<accession>A0A067C135</accession>
<sequence>MRTQLLVELVPQRTTVCLSFEHANVTLDDVKTRLQVDQELPTDAFRFLHGTQLLDGLVPHAPFVIRAVLAHGLLGGKGGFGAMLRSQGKGAGQKPTTDFGACRDLSGRRLRHVNQEIAIQKWNEEEQIREQRKRDDVDERELPPEETPSGIAGWYLNTPAWAEGFGKKKSSKTKRKRNTIMCNNWLQARARSTPPEDAPRWWGCPRGRNCNFAHGEIELRGEELTLYKQQKKDEAQRQKDEALATYLHPVAPTVLETDVNDAFAAGLRKRRALQQAHAEQKQALETQMVYAPGETRWATAASTAGAWLVPLNGNVVVAQGTPDTDASVLGHGTFGTATVFGCALHTGQWYYEVELGTAGIMQLGWADALFEADDDEGDGVGDHVASWAYDGHRRLKWTNGDSTAYGDAWAPGDVIGCLLDLDARTVSFSRNGTSLGVAFDGISAATPASDSTPGGFFPAVSLEANERLLLNIGDRPLLHCPEKYSPVLHALVKAKAPSTPFVQPAVSVSAVVKEPLSHQSAALVAAAPVQATPVPEARDEEAPLPEAKVDLMACASIDDLIAHGAEVLKDELVARGMKCGGLATERAKRLWSVRGLETIPSKLLARKPKQ</sequence>
<evidence type="ECO:0000256" key="3">
    <source>
        <dbReference type="ARBA" id="ARBA00022833"/>
    </source>
</evidence>
<keyword evidence="9" id="KW-1185">Reference proteome</keyword>
<dbReference type="Gene3D" id="2.60.120.920">
    <property type="match status" value="1"/>
</dbReference>
<reference evidence="8 9" key="1">
    <citation type="journal article" date="2013" name="PLoS Genet.">
        <title>Distinctive expansion of potential virulence genes in the genome of the oomycete fish pathogen Saprolegnia parasitica.</title>
        <authorList>
            <person name="Jiang R.H."/>
            <person name="de Bruijn I."/>
            <person name="Haas B.J."/>
            <person name="Belmonte R."/>
            <person name="Lobach L."/>
            <person name="Christie J."/>
            <person name="van den Ackerveken G."/>
            <person name="Bottin A."/>
            <person name="Bulone V."/>
            <person name="Diaz-Moreno S.M."/>
            <person name="Dumas B."/>
            <person name="Fan L."/>
            <person name="Gaulin E."/>
            <person name="Govers F."/>
            <person name="Grenville-Briggs L.J."/>
            <person name="Horner N.R."/>
            <person name="Levin J.Z."/>
            <person name="Mammella M."/>
            <person name="Meijer H.J."/>
            <person name="Morris P."/>
            <person name="Nusbaum C."/>
            <person name="Oome S."/>
            <person name="Phillips A.J."/>
            <person name="van Rooyen D."/>
            <person name="Rzeszutek E."/>
            <person name="Saraiva M."/>
            <person name="Secombes C.J."/>
            <person name="Seidl M.F."/>
            <person name="Snel B."/>
            <person name="Stassen J.H."/>
            <person name="Sykes S."/>
            <person name="Tripathy S."/>
            <person name="van den Berg H."/>
            <person name="Vega-Arreguin J.C."/>
            <person name="Wawra S."/>
            <person name="Young S.K."/>
            <person name="Zeng Q."/>
            <person name="Dieguez-Uribeondo J."/>
            <person name="Russ C."/>
            <person name="Tyler B.M."/>
            <person name="van West P."/>
        </authorList>
    </citation>
    <scope>NUCLEOTIDE SEQUENCE [LARGE SCALE GENOMIC DNA]</scope>
    <source>
        <strain evidence="8 9">CBS 223.65</strain>
    </source>
</reference>
<dbReference type="GO" id="GO:0005737">
    <property type="term" value="C:cytoplasm"/>
    <property type="evidence" value="ECO:0007669"/>
    <property type="project" value="TreeGrafter"/>
</dbReference>
<keyword evidence="2 4" id="KW-0863">Zinc-finger</keyword>
<evidence type="ECO:0008006" key="10">
    <source>
        <dbReference type="Google" id="ProtNLM"/>
    </source>
</evidence>
<dbReference type="OMA" id="TTDFGAC"/>
<dbReference type="OrthoDB" id="258495at2759"/>
<dbReference type="InterPro" id="IPR013320">
    <property type="entry name" value="ConA-like_dom_sf"/>
</dbReference>
<evidence type="ECO:0000313" key="8">
    <source>
        <dbReference type="EMBL" id="KDO24203.1"/>
    </source>
</evidence>
<feature type="region of interest" description="Disordered" evidence="5">
    <location>
        <begin position="126"/>
        <end position="150"/>
    </location>
</feature>
<gene>
    <name evidence="8" type="ORF">SPRG_10632</name>
</gene>
<dbReference type="PROSITE" id="PS50188">
    <property type="entry name" value="B302_SPRY"/>
    <property type="match status" value="1"/>
</dbReference>
<dbReference type="InterPro" id="IPR003877">
    <property type="entry name" value="SPRY_dom"/>
</dbReference>
<feature type="domain" description="C3H1-type" evidence="6">
    <location>
        <begin position="176"/>
        <end position="217"/>
    </location>
</feature>
<dbReference type="InterPro" id="IPR043136">
    <property type="entry name" value="B30.2/SPRY_sf"/>
</dbReference>
<keyword evidence="1 4" id="KW-0479">Metal-binding</keyword>
<dbReference type="PANTHER" id="PTHR13363:SF5">
    <property type="entry name" value="E3 UBIQUITIN-PROTEIN LIGASE RNF123"/>
    <property type="match status" value="1"/>
</dbReference>
<dbReference type="GeneID" id="24132732"/>
<dbReference type="STRING" id="695850.A0A067C135"/>
<organism evidence="8 9">
    <name type="scientific">Saprolegnia parasitica (strain CBS 223.65)</name>
    <dbReference type="NCBI Taxonomy" id="695850"/>
    <lineage>
        <taxon>Eukaryota</taxon>
        <taxon>Sar</taxon>
        <taxon>Stramenopiles</taxon>
        <taxon>Oomycota</taxon>
        <taxon>Saprolegniomycetes</taxon>
        <taxon>Saprolegniales</taxon>
        <taxon>Saprolegniaceae</taxon>
        <taxon>Saprolegnia</taxon>
    </lineage>
</organism>
<dbReference type="InterPro" id="IPR045129">
    <property type="entry name" value="RNF123/RKP/RSPRY1"/>
</dbReference>
<dbReference type="KEGG" id="spar:SPRG_10632"/>
<dbReference type="InterPro" id="IPR025086">
    <property type="entry name" value="SDE2/SF3A3_SAP"/>
</dbReference>
<dbReference type="InterPro" id="IPR053822">
    <property type="entry name" value="SDE2-like_dom"/>
</dbReference>
<evidence type="ECO:0000313" key="9">
    <source>
        <dbReference type="Proteomes" id="UP000030745"/>
    </source>
</evidence>
<evidence type="ECO:0000256" key="1">
    <source>
        <dbReference type="ARBA" id="ARBA00022723"/>
    </source>
</evidence>
<evidence type="ECO:0000259" key="7">
    <source>
        <dbReference type="PROSITE" id="PS50188"/>
    </source>
</evidence>
<dbReference type="Pfam" id="PF00622">
    <property type="entry name" value="SPRY"/>
    <property type="match status" value="1"/>
</dbReference>
<name>A0A067C135_SAPPC</name>
<dbReference type="Proteomes" id="UP000030745">
    <property type="component" value="Unassembled WGS sequence"/>
</dbReference>
<dbReference type="GO" id="GO:0008270">
    <property type="term" value="F:zinc ion binding"/>
    <property type="evidence" value="ECO:0007669"/>
    <property type="project" value="UniProtKB-KW"/>
</dbReference>
<dbReference type="Pfam" id="PF22782">
    <property type="entry name" value="SDE2"/>
    <property type="match status" value="1"/>
</dbReference>
<dbReference type="SMART" id="SM00449">
    <property type="entry name" value="SPRY"/>
    <property type="match status" value="1"/>
</dbReference>
<feature type="zinc finger region" description="C3H1-type" evidence="4">
    <location>
        <begin position="176"/>
        <end position="217"/>
    </location>
</feature>
<dbReference type="EMBL" id="KK583245">
    <property type="protein sequence ID" value="KDO24203.1"/>
    <property type="molecule type" value="Genomic_DNA"/>
</dbReference>
<dbReference type="VEuPathDB" id="FungiDB:SPRG_10632"/>
<evidence type="ECO:0000256" key="5">
    <source>
        <dbReference type="SAM" id="MobiDB-lite"/>
    </source>
</evidence>
<dbReference type="GO" id="GO:0004842">
    <property type="term" value="F:ubiquitin-protein transferase activity"/>
    <property type="evidence" value="ECO:0007669"/>
    <property type="project" value="InterPro"/>
</dbReference>
<evidence type="ECO:0000259" key="6">
    <source>
        <dbReference type="PROSITE" id="PS50103"/>
    </source>
</evidence>
<dbReference type="GO" id="GO:0051603">
    <property type="term" value="P:proteolysis involved in protein catabolic process"/>
    <property type="evidence" value="ECO:0007669"/>
    <property type="project" value="TreeGrafter"/>
</dbReference>
<keyword evidence="3 4" id="KW-0862">Zinc</keyword>
<feature type="domain" description="B30.2/SPRY" evidence="7">
    <location>
        <begin position="268"/>
        <end position="477"/>
    </location>
</feature>
<proteinExistence type="predicted"/>
<protein>
    <recommendedName>
        <fullName evidence="10">C3H1-type domain-containing protein</fullName>
    </recommendedName>
</protein>
<dbReference type="Pfam" id="PF13297">
    <property type="entry name" value="SDE2_2C"/>
    <property type="match status" value="1"/>
</dbReference>
<evidence type="ECO:0000256" key="2">
    <source>
        <dbReference type="ARBA" id="ARBA00022771"/>
    </source>
</evidence>
<dbReference type="AlphaFoldDB" id="A0A067C135"/>